<evidence type="ECO:0000259" key="8">
    <source>
        <dbReference type="Pfam" id="PF20655"/>
    </source>
</evidence>
<dbReference type="GO" id="GO:0006896">
    <property type="term" value="P:Golgi to vacuole transport"/>
    <property type="evidence" value="ECO:0007669"/>
    <property type="project" value="TreeGrafter"/>
</dbReference>
<evidence type="ECO:0000256" key="1">
    <source>
        <dbReference type="ARBA" id="ARBA00004601"/>
    </source>
</evidence>
<evidence type="ECO:0000256" key="5">
    <source>
        <dbReference type="ARBA" id="ARBA00023034"/>
    </source>
</evidence>
<dbReference type="InterPro" id="IPR048319">
    <property type="entry name" value="Vps52_CC"/>
</dbReference>
<evidence type="ECO:0000313" key="10">
    <source>
        <dbReference type="Proteomes" id="UP001145021"/>
    </source>
</evidence>
<dbReference type="EMBL" id="JANBOH010000018">
    <property type="protein sequence ID" value="KAJ1647836.1"/>
    <property type="molecule type" value="Genomic_DNA"/>
</dbReference>
<comment type="similarity">
    <text evidence="2">Belongs to the VPS52 family.</text>
</comment>
<dbReference type="GO" id="GO:0005829">
    <property type="term" value="C:cytosol"/>
    <property type="evidence" value="ECO:0007669"/>
    <property type="project" value="GOC"/>
</dbReference>
<feature type="domain" description="Vps52 coiled-coil" evidence="7">
    <location>
        <begin position="115"/>
        <end position="279"/>
    </location>
</feature>
<dbReference type="GO" id="GO:0042147">
    <property type="term" value="P:retrograde transport, endosome to Golgi"/>
    <property type="evidence" value="ECO:0007669"/>
    <property type="project" value="TreeGrafter"/>
</dbReference>
<dbReference type="Proteomes" id="UP001145021">
    <property type="component" value="Unassembled WGS sequence"/>
</dbReference>
<dbReference type="GO" id="GO:0000938">
    <property type="term" value="C:GARP complex"/>
    <property type="evidence" value="ECO:0007669"/>
    <property type="project" value="TreeGrafter"/>
</dbReference>
<dbReference type="InterPro" id="IPR048361">
    <property type="entry name" value="Vps52_C"/>
</dbReference>
<keyword evidence="10" id="KW-1185">Reference proteome</keyword>
<accession>A0A9W7XME7</accession>
<evidence type="ECO:0000256" key="2">
    <source>
        <dbReference type="ARBA" id="ARBA00008180"/>
    </source>
</evidence>
<feature type="domain" description="Vps52 C-terminal" evidence="8">
    <location>
        <begin position="298"/>
        <end position="612"/>
    </location>
</feature>
<dbReference type="Pfam" id="PF04129">
    <property type="entry name" value="Vps52_CC"/>
    <property type="match status" value="1"/>
</dbReference>
<dbReference type="InterPro" id="IPR007258">
    <property type="entry name" value="Vps52"/>
</dbReference>
<dbReference type="PANTHER" id="PTHR14190">
    <property type="entry name" value="SUPPRESSOR OF ACTIN MUTATIONS 2/VACUOLAR PROTEIN SORTING 52"/>
    <property type="match status" value="1"/>
</dbReference>
<dbReference type="Pfam" id="PF20655">
    <property type="entry name" value="Vps52_C"/>
    <property type="match status" value="1"/>
</dbReference>
<comment type="subcellular location">
    <subcellularLocation>
        <location evidence="1">Golgi apparatus</location>
        <location evidence="1">trans-Golgi network</location>
    </subcellularLocation>
</comment>
<proteinExistence type="inferred from homology"/>
<name>A0A9W7XME7_9FUNG</name>
<reference evidence="9" key="1">
    <citation type="submission" date="2022-07" db="EMBL/GenBank/DDBJ databases">
        <title>Phylogenomic reconstructions and comparative analyses of Kickxellomycotina fungi.</title>
        <authorList>
            <person name="Reynolds N.K."/>
            <person name="Stajich J.E."/>
            <person name="Barry K."/>
            <person name="Grigoriev I.V."/>
            <person name="Crous P."/>
            <person name="Smith M.E."/>
        </authorList>
    </citation>
    <scope>NUCLEOTIDE SEQUENCE</scope>
    <source>
        <strain evidence="9">NBRC 105413</strain>
    </source>
</reference>
<evidence type="ECO:0000256" key="6">
    <source>
        <dbReference type="SAM" id="MobiDB-lite"/>
    </source>
</evidence>
<dbReference type="GO" id="GO:0032456">
    <property type="term" value="P:endocytic recycling"/>
    <property type="evidence" value="ECO:0007669"/>
    <property type="project" value="TreeGrafter"/>
</dbReference>
<dbReference type="AlphaFoldDB" id="A0A9W7XME7"/>
<feature type="region of interest" description="Disordered" evidence="6">
    <location>
        <begin position="1"/>
        <end position="64"/>
    </location>
</feature>
<dbReference type="GO" id="GO:0015031">
    <property type="term" value="P:protein transport"/>
    <property type="evidence" value="ECO:0007669"/>
    <property type="project" value="UniProtKB-KW"/>
</dbReference>
<feature type="compositionally biased region" description="Low complexity" evidence="6">
    <location>
        <begin position="712"/>
        <end position="730"/>
    </location>
</feature>
<evidence type="ECO:0000256" key="4">
    <source>
        <dbReference type="ARBA" id="ARBA00022927"/>
    </source>
</evidence>
<feature type="region of interest" description="Disordered" evidence="6">
    <location>
        <begin position="712"/>
        <end position="731"/>
    </location>
</feature>
<evidence type="ECO:0000256" key="3">
    <source>
        <dbReference type="ARBA" id="ARBA00022448"/>
    </source>
</evidence>
<comment type="caution">
    <text evidence="9">The sequence shown here is derived from an EMBL/GenBank/DDBJ whole genome shotgun (WGS) entry which is preliminary data.</text>
</comment>
<gene>
    <name evidence="9" type="primary">VPS52</name>
    <name evidence="9" type="ORF">LPJ64_000801</name>
</gene>
<dbReference type="PANTHER" id="PTHR14190:SF7">
    <property type="entry name" value="VACUOLAR PROTEIN SORTING-ASSOCIATED PROTEIN 52 HOMOLOG"/>
    <property type="match status" value="1"/>
</dbReference>
<feature type="compositionally biased region" description="Acidic residues" evidence="6">
    <location>
        <begin position="55"/>
        <end position="64"/>
    </location>
</feature>
<organism evidence="9 10">
    <name type="scientific">Coemansia asiatica</name>
    <dbReference type="NCBI Taxonomy" id="1052880"/>
    <lineage>
        <taxon>Eukaryota</taxon>
        <taxon>Fungi</taxon>
        <taxon>Fungi incertae sedis</taxon>
        <taxon>Zoopagomycota</taxon>
        <taxon>Kickxellomycotina</taxon>
        <taxon>Kickxellomycetes</taxon>
        <taxon>Kickxellales</taxon>
        <taxon>Kickxellaceae</taxon>
        <taxon>Coemansia</taxon>
    </lineage>
</organism>
<protein>
    <submittedName>
        <fullName evidence="9">Vacuolar protein sorting-associated protein 52</fullName>
    </submittedName>
</protein>
<evidence type="ECO:0000313" key="9">
    <source>
        <dbReference type="EMBL" id="KAJ1647836.1"/>
    </source>
</evidence>
<evidence type="ECO:0000259" key="7">
    <source>
        <dbReference type="Pfam" id="PF04129"/>
    </source>
</evidence>
<dbReference type="GO" id="GO:0019905">
    <property type="term" value="F:syntaxin binding"/>
    <property type="evidence" value="ECO:0007669"/>
    <property type="project" value="TreeGrafter"/>
</dbReference>
<keyword evidence="3" id="KW-0813">Transport</keyword>
<sequence length="755" mass="85776">MVSPGSGIKPGSDLVFEGFDTTNEPHDIQRRKSNRANNSDESGHNDIVNSGNNNDDNDDNDEIELPDMQNDELIKEVLTKGVDLRLYSQQIEKELNVLEEQQLDSYERHEKALLELDSEIRGCDEVLANMEKLLVNFKSSLGAINNDIQALQNDSLSMSMRLKNRVVAEKQLDKIIQGVVVPPEAVRVICDGEVNEKYLDCLIEVNKKVAYMRVHSKQHRKLKAFQEIQPELDRLCLRASFKIRDFLLDKINDLRSLNTNAYVIQSSVFLKYRFFNHFLIERHPEAAVEVRDSYIHIMRQYYLDHFETYQRGLMKLERPVADKADVIGMEEPTTKLSLFGTAKPVIRDKANVFNLGSRASVLDPSDPRALVLSIAGESSERHPFEVLFRSYNLALSDNATTEYGFIMQFFVSPKARQKITGSDMARMVFSHIFEPSIRVGEQFAKTYLETTYDALGILLCVRIIAHLAGDLQRRLVPVLDAYVNSMNMLLWPRFQAILDSHIESVKRLSLTYRSKPRSDTQPPAVVRRYAELAASLLRLNNGHSTHVVALSLARLRTEVQGFLSHVAEANSDKHASLVFLINSYDHLLTVLYENGFSEREEEVASWKQELSTTVLEFAESELEKHFGYLKQFVVEAEQHSDIGQISADGLSQVAGIFNGEWRAQIAAVNSSIIQSFSNFRTGTEILHAVLGQLIIYYTRFHSLYDKRCARRNNNNNDNNGSSNSNSNSYSTASGVCQPVGVQNVMVEIKKYRNNF</sequence>
<keyword evidence="5" id="KW-0333">Golgi apparatus</keyword>
<keyword evidence="4" id="KW-0653">Protein transport</keyword>